<dbReference type="GO" id="GO:0003677">
    <property type="term" value="F:DNA binding"/>
    <property type="evidence" value="ECO:0007669"/>
    <property type="project" value="InterPro"/>
</dbReference>
<dbReference type="SMART" id="SM00490">
    <property type="entry name" value="HELICc"/>
    <property type="match status" value="1"/>
</dbReference>
<dbReference type="SMART" id="SM00487">
    <property type="entry name" value="DEXDc"/>
    <property type="match status" value="1"/>
</dbReference>
<dbReference type="PANTHER" id="PTHR11274:SF0">
    <property type="entry name" value="GENERAL TRANSCRIPTION AND DNA REPAIR FACTOR IIH HELICASE SUBUNIT XPB"/>
    <property type="match status" value="1"/>
</dbReference>
<dbReference type="InterPro" id="IPR032438">
    <property type="entry name" value="ERCC3_RAD25_C"/>
</dbReference>
<evidence type="ECO:0000256" key="6">
    <source>
        <dbReference type="ARBA" id="ARBA00023235"/>
    </source>
</evidence>
<accession>A0A830FLT2</accession>
<keyword evidence="2 9" id="KW-0547">Nucleotide-binding</keyword>
<protein>
    <recommendedName>
        <fullName evidence="9">Putative DNA 3'-5' helicase Rad25</fullName>
        <ecNumber evidence="9">5.6.2.4</ecNumber>
    </recommendedName>
</protein>
<dbReference type="RefSeq" id="WP_188977799.1">
    <property type="nucleotide sequence ID" value="NZ_BMPG01000002.1"/>
</dbReference>
<dbReference type="InterPro" id="IPR001650">
    <property type="entry name" value="Helicase_C-like"/>
</dbReference>
<dbReference type="Pfam" id="PF04851">
    <property type="entry name" value="ResIII"/>
    <property type="match status" value="1"/>
</dbReference>
<dbReference type="Pfam" id="PF16203">
    <property type="entry name" value="ERCC3_RAD25_C"/>
    <property type="match status" value="1"/>
</dbReference>
<dbReference type="OrthoDB" id="8379at2157"/>
<dbReference type="PRINTS" id="PR00851">
    <property type="entry name" value="XRODRMPGMNTB"/>
</dbReference>
<keyword evidence="4 9" id="KW-0347">Helicase</keyword>
<evidence type="ECO:0000256" key="10">
    <source>
        <dbReference type="SAM" id="MobiDB-lite"/>
    </source>
</evidence>
<sequence>MTDEEFSLADFYDTLDEQGHPLTTAARLAARLDVTHAEAEDRLEALVGEGVERVDVSADPVVFYPSDWADTQDRERVVLFADNREIVADQPSQWTRARLSNIAHLEDTTHEGAYRYRIRKEDIWAAPHETLDALLSTLREVTGKRDNGLEEFVESQWRRSHAFRLETHEDGYVVLTARSDDLMGNVGRQKLDDGQLRARIDDRTAWVNEDEVASVKRTLYEAGYPVQDERHLEEGDPLPMDLTLDLRDYQQEWVNRFVTSESGVLVGPPGSGKTVAAMGVMDALEGETLILVPSRDLARQWRQALLDHTTLTREQIGEYHGGEKNIRPVTIATYRTAAMDRHRHLFDGRKWGLIVYDEVHHIPSDVHRRTADLQAVSRLGLSATPVREDDRETDIYTLIGPPIGTDWDALFEAGFVQEPEVEIRYVPWGDDLDRYEWADADGHKRRQLAASNPAKTEEIRQIRRAYPRAKTLVFVDYLDQGNRLAEELGVPFVSGETPHPRRERLFSQFRAGERDTLVISRVGDEGIDLPDAELAILASGLGGSRRQGSQRAGRTMRPAGRALVFVLATRGTGEEDFAQRQTQHLARKGVRVTEQDAQAPAFREEEDEAVGGEDATDGDAVEPPAEESEGNR</sequence>
<reference evidence="13" key="1">
    <citation type="journal article" date="2014" name="Int. J. Syst. Evol. Microbiol.">
        <title>Complete genome sequence of Corynebacterium casei LMG S-19264T (=DSM 44701T), isolated from a smear-ripened cheese.</title>
        <authorList>
            <consortium name="US DOE Joint Genome Institute (JGI-PGF)"/>
            <person name="Walter F."/>
            <person name="Albersmeier A."/>
            <person name="Kalinowski J."/>
            <person name="Ruckert C."/>
        </authorList>
    </citation>
    <scope>NUCLEOTIDE SEQUENCE</scope>
    <source>
        <strain evidence="13">JCM 19596</strain>
    </source>
</reference>
<dbReference type="GO" id="GO:0043138">
    <property type="term" value="F:3'-5' DNA helicase activity"/>
    <property type="evidence" value="ECO:0007669"/>
    <property type="project" value="UniProtKB-EC"/>
</dbReference>
<evidence type="ECO:0000259" key="11">
    <source>
        <dbReference type="PROSITE" id="PS51192"/>
    </source>
</evidence>
<proteinExistence type="inferred from homology"/>
<evidence type="ECO:0000259" key="12">
    <source>
        <dbReference type="PROSITE" id="PS51194"/>
    </source>
</evidence>
<comment type="similarity">
    <text evidence="1 9">Belongs to the helicase family. RAD25/XPB subfamily.</text>
</comment>
<evidence type="ECO:0000256" key="9">
    <source>
        <dbReference type="HAMAP-Rule" id="MF_01489"/>
    </source>
</evidence>
<evidence type="ECO:0000256" key="7">
    <source>
        <dbReference type="ARBA" id="ARBA00034617"/>
    </source>
</evidence>
<dbReference type="InterPro" id="IPR014001">
    <property type="entry name" value="Helicase_ATP-bd"/>
</dbReference>
<dbReference type="PROSITE" id="PS51192">
    <property type="entry name" value="HELICASE_ATP_BIND_1"/>
    <property type="match status" value="1"/>
</dbReference>
<feature type="domain" description="Helicase ATP-binding" evidence="11">
    <location>
        <begin position="254"/>
        <end position="403"/>
    </location>
</feature>
<keyword evidence="3 9" id="KW-0378">Hydrolase</keyword>
<name>A0A830FLT2_9EURY</name>
<organism evidence="13 14">
    <name type="scientific">Halocalculus aciditolerans</name>
    <dbReference type="NCBI Taxonomy" id="1383812"/>
    <lineage>
        <taxon>Archaea</taxon>
        <taxon>Methanobacteriati</taxon>
        <taxon>Methanobacteriota</taxon>
        <taxon>Stenosarchaea group</taxon>
        <taxon>Halobacteria</taxon>
        <taxon>Halobacteriales</taxon>
        <taxon>Halobacteriaceae</taxon>
        <taxon>Halocalculus</taxon>
    </lineage>
</organism>
<keyword evidence="14" id="KW-1185">Reference proteome</keyword>
<dbReference type="InterPro" id="IPR030882">
    <property type="entry name" value="Helicase_Rad25_arc"/>
</dbReference>
<dbReference type="InterPro" id="IPR027417">
    <property type="entry name" value="P-loop_NTPase"/>
</dbReference>
<dbReference type="SUPFAM" id="SSF52540">
    <property type="entry name" value="P-loop containing nucleoside triphosphate hydrolases"/>
    <property type="match status" value="1"/>
</dbReference>
<gene>
    <name evidence="9" type="primary">rad25</name>
    <name evidence="13" type="ORF">GCM10009039_16430</name>
</gene>
<evidence type="ECO:0000256" key="5">
    <source>
        <dbReference type="ARBA" id="ARBA00022840"/>
    </source>
</evidence>
<dbReference type="GO" id="GO:0016818">
    <property type="term" value="F:hydrolase activity, acting on acid anhydrides, in phosphorus-containing anhydrides"/>
    <property type="evidence" value="ECO:0007669"/>
    <property type="project" value="UniProtKB-UniRule"/>
</dbReference>
<feature type="domain" description="Helicase C-terminal" evidence="12">
    <location>
        <begin position="461"/>
        <end position="601"/>
    </location>
</feature>
<feature type="region of interest" description="Disordered" evidence="10">
    <location>
        <begin position="584"/>
        <end position="632"/>
    </location>
</feature>
<comment type="catalytic activity">
    <reaction evidence="8 9">
        <text>ATP + H2O = ADP + phosphate + H(+)</text>
        <dbReference type="Rhea" id="RHEA:13065"/>
        <dbReference type="ChEBI" id="CHEBI:15377"/>
        <dbReference type="ChEBI" id="CHEBI:15378"/>
        <dbReference type="ChEBI" id="CHEBI:30616"/>
        <dbReference type="ChEBI" id="CHEBI:43474"/>
        <dbReference type="ChEBI" id="CHEBI:456216"/>
        <dbReference type="EC" id="5.6.2.4"/>
    </reaction>
</comment>
<keyword evidence="5 9" id="KW-0067">ATP-binding</keyword>
<evidence type="ECO:0000256" key="8">
    <source>
        <dbReference type="ARBA" id="ARBA00048988"/>
    </source>
</evidence>
<dbReference type="GO" id="GO:0005524">
    <property type="term" value="F:ATP binding"/>
    <property type="evidence" value="ECO:0007669"/>
    <property type="project" value="UniProtKB-UniRule"/>
</dbReference>
<evidence type="ECO:0000256" key="1">
    <source>
        <dbReference type="ARBA" id="ARBA00006637"/>
    </source>
</evidence>
<dbReference type="InterPro" id="IPR006935">
    <property type="entry name" value="Helicase/UvrB_N"/>
</dbReference>
<evidence type="ECO:0000256" key="3">
    <source>
        <dbReference type="ARBA" id="ARBA00022801"/>
    </source>
</evidence>
<reference evidence="13" key="2">
    <citation type="submission" date="2020-09" db="EMBL/GenBank/DDBJ databases">
        <authorList>
            <person name="Sun Q."/>
            <person name="Ohkuma M."/>
        </authorList>
    </citation>
    <scope>NUCLEOTIDE SEQUENCE</scope>
    <source>
        <strain evidence="13">JCM 19596</strain>
    </source>
</reference>
<keyword evidence="6 9" id="KW-0413">Isomerase</keyword>
<dbReference type="Proteomes" id="UP000607197">
    <property type="component" value="Unassembled WGS sequence"/>
</dbReference>
<dbReference type="Gene3D" id="3.40.50.300">
    <property type="entry name" value="P-loop containing nucleotide triphosphate hydrolases"/>
    <property type="match status" value="2"/>
</dbReference>
<comment type="catalytic activity">
    <reaction evidence="7 9">
        <text>Couples ATP hydrolysis with the unwinding of duplex DNA by translocating in the 3'-5' direction.</text>
        <dbReference type="EC" id="5.6.2.4"/>
    </reaction>
</comment>
<comment type="caution">
    <text evidence="13">The sequence shown here is derived from an EMBL/GenBank/DDBJ whole genome shotgun (WGS) entry which is preliminary data.</text>
</comment>
<dbReference type="PROSITE" id="PS51194">
    <property type="entry name" value="HELICASE_CTER"/>
    <property type="match status" value="1"/>
</dbReference>
<dbReference type="HAMAP" id="MF_01489">
    <property type="entry name" value="Helicase_Rad25_arch"/>
    <property type="match status" value="1"/>
</dbReference>
<dbReference type="InterPro" id="IPR050615">
    <property type="entry name" value="ATP-dep_DNA_Helicase"/>
</dbReference>
<dbReference type="EMBL" id="BMPG01000002">
    <property type="protein sequence ID" value="GGL58917.1"/>
    <property type="molecule type" value="Genomic_DNA"/>
</dbReference>
<dbReference type="AlphaFoldDB" id="A0A830FLT2"/>
<evidence type="ECO:0000313" key="13">
    <source>
        <dbReference type="EMBL" id="GGL58917.1"/>
    </source>
</evidence>
<evidence type="ECO:0000313" key="14">
    <source>
        <dbReference type="Proteomes" id="UP000607197"/>
    </source>
</evidence>
<evidence type="ECO:0000256" key="2">
    <source>
        <dbReference type="ARBA" id="ARBA00022741"/>
    </source>
</evidence>
<evidence type="ECO:0000256" key="4">
    <source>
        <dbReference type="ARBA" id="ARBA00022806"/>
    </source>
</evidence>
<dbReference type="EC" id="5.6.2.4" evidence="9"/>
<dbReference type="PANTHER" id="PTHR11274">
    <property type="entry name" value="RAD25/XP-B DNA REPAIR HELICASE"/>
    <property type="match status" value="1"/>
</dbReference>
<feature type="compositionally biased region" description="Acidic residues" evidence="10">
    <location>
        <begin position="604"/>
        <end position="632"/>
    </location>
</feature>